<gene>
    <name evidence="1" type="ORF">CLV84_1825</name>
</gene>
<sequence>MTELPIFGIAEERLIDSYLWFTKTEGSESRPM</sequence>
<evidence type="ECO:0000313" key="1">
    <source>
        <dbReference type="EMBL" id="PPK88851.1"/>
    </source>
</evidence>
<comment type="caution">
    <text evidence="1">The sequence shown here is derived from an EMBL/GenBank/DDBJ whole genome shotgun (WGS) entry which is preliminary data.</text>
</comment>
<keyword evidence="2" id="KW-1185">Reference proteome</keyword>
<dbReference type="AlphaFoldDB" id="A0A2S6IBG8"/>
<reference evidence="1 2" key="1">
    <citation type="submission" date="2018-02" db="EMBL/GenBank/DDBJ databases">
        <title>Genomic Encyclopedia of Archaeal and Bacterial Type Strains, Phase II (KMG-II): from individual species to whole genera.</title>
        <authorList>
            <person name="Goeker M."/>
        </authorList>
    </citation>
    <scope>NUCLEOTIDE SEQUENCE [LARGE SCALE GENOMIC DNA]</scope>
    <source>
        <strain evidence="1 2">DSM 29526</strain>
    </source>
</reference>
<dbReference type="Proteomes" id="UP000237662">
    <property type="component" value="Unassembled WGS sequence"/>
</dbReference>
<dbReference type="EMBL" id="PTJC01000005">
    <property type="protein sequence ID" value="PPK88851.1"/>
    <property type="molecule type" value="Genomic_DNA"/>
</dbReference>
<proteinExistence type="predicted"/>
<accession>A0A2S6IBG8</accession>
<name>A0A2S6IBG8_9BACT</name>
<evidence type="ECO:0000313" key="2">
    <source>
        <dbReference type="Proteomes" id="UP000237662"/>
    </source>
</evidence>
<protein>
    <submittedName>
        <fullName evidence="1">Uncharacterized protein</fullName>
    </submittedName>
</protein>
<organism evidence="1 2">
    <name type="scientific">Neolewinella xylanilytica</name>
    <dbReference type="NCBI Taxonomy" id="1514080"/>
    <lineage>
        <taxon>Bacteria</taxon>
        <taxon>Pseudomonadati</taxon>
        <taxon>Bacteroidota</taxon>
        <taxon>Saprospiria</taxon>
        <taxon>Saprospirales</taxon>
        <taxon>Lewinellaceae</taxon>
        <taxon>Neolewinella</taxon>
    </lineage>
</organism>